<name>A0ABD2MTY9_9CUCU</name>
<dbReference type="EMBL" id="JABFTP020000021">
    <property type="protein sequence ID" value="KAL3269600.1"/>
    <property type="molecule type" value="Genomic_DNA"/>
</dbReference>
<dbReference type="AlphaFoldDB" id="A0ABD2MTY9"/>
<accession>A0ABD2MTY9</accession>
<reference evidence="1 2" key="1">
    <citation type="journal article" date="2021" name="BMC Biol.">
        <title>Horizontally acquired antibacterial genes associated with adaptive radiation of ladybird beetles.</title>
        <authorList>
            <person name="Li H.S."/>
            <person name="Tang X.F."/>
            <person name="Huang Y.H."/>
            <person name="Xu Z.Y."/>
            <person name="Chen M.L."/>
            <person name="Du X.Y."/>
            <person name="Qiu B.Y."/>
            <person name="Chen P.T."/>
            <person name="Zhang W."/>
            <person name="Slipinski A."/>
            <person name="Escalona H.E."/>
            <person name="Waterhouse R.M."/>
            <person name="Zwick A."/>
            <person name="Pang H."/>
        </authorList>
    </citation>
    <scope>NUCLEOTIDE SEQUENCE [LARGE SCALE GENOMIC DNA]</scope>
    <source>
        <strain evidence="1">SYSU2018</strain>
    </source>
</reference>
<feature type="non-terminal residue" evidence="1">
    <location>
        <position position="1"/>
    </location>
</feature>
<dbReference type="Proteomes" id="UP001516400">
    <property type="component" value="Unassembled WGS sequence"/>
</dbReference>
<sequence length="135" mass="16270">ETKKKIQKGKQLYRLGQYATDRYRQTRKEARRMIGRDLEEQYRKFAENVIHKNKNLKCLRRKEEKQQIAALKDESGREIKNRNEIIEVTKQYYENLYYTQITRPQTSTDTKVLNVGSEHTLEINEEEILFSLKTL</sequence>
<protein>
    <submittedName>
        <fullName evidence="1">Uncharacterized protein</fullName>
    </submittedName>
</protein>
<gene>
    <name evidence="1" type="ORF">HHI36_008664</name>
</gene>
<keyword evidence="2" id="KW-1185">Reference proteome</keyword>
<evidence type="ECO:0000313" key="1">
    <source>
        <dbReference type="EMBL" id="KAL3269600.1"/>
    </source>
</evidence>
<comment type="caution">
    <text evidence="1">The sequence shown here is derived from an EMBL/GenBank/DDBJ whole genome shotgun (WGS) entry which is preliminary data.</text>
</comment>
<evidence type="ECO:0000313" key="2">
    <source>
        <dbReference type="Proteomes" id="UP001516400"/>
    </source>
</evidence>
<organism evidence="1 2">
    <name type="scientific">Cryptolaemus montrouzieri</name>
    <dbReference type="NCBI Taxonomy" id="559131"/>
    <lineage>
        <taxon>Eukaryota</taxon>
        <taxon>Metazoa</taxon>
        <taxon>Ecdysozoa</taxon>
        <taxon>Arthropoda</taxon>
        <taxon>Hexapoda</taxon>
        <taxon>Insecta</taxon>
        <taxon>Pterygota</taxon>
        <taxon>Neoptera</taxon>
        <taxon>Endopterygota</taxon>
        <taxon>Coleoptera</taxon>
        <taxon>Polyphaga</taxon>
        <taxon>Cucujiformia</taxon>
        <taxon>Coccinelloidea</taxon>
        <taxon>Coccinellidae</taxon>
        <taxon>Scymninae</taxon>
        <taxon>Scymnini</taxon>
        <taxon>Cryptolaemus</taxon>
    </lineage>
</organism>
<proteinExistence type="predicted"/>